<evidence type="ECO:0000256" key="3">
    <source>
        <dbReference type="ARBA" id="ARBA00022692"/>
    </source>
</evidence>
<keyword evidence="2" id="KW-1003">Cell membrane</keyword>
<feature type="transmembrane region" description="Helical" evidence="7">
    <location>
        <begin position="92"/>
        <end position="113"/>
    </location>
</feature>
<comment type="caution">
    <text evidence="8">The sequence shown here is derived from an EMBL/GenBank/DDBJ whole genome shotgun (WGS) entry which is preliminary data.</text>
</comment>
<feature type="transmembrane region" description="Helical" evidence="7">
    <location>
        <begin position="375"/>
        <end position="394"/>
    </location>
</feature>
<organism evidence="8 9">
    <name type="scientific">Streptomyces cremeus</name>
    <dbReference type="NCBI Taxonomy" id="66881"/>
    <lineage>
        <taxon>Bacteria</taxon>
        <taxon>Bacillati</taxon>
        <taxon>Actinomycetota</taxon>
        <taxon>Actinomycetes</taxon>
        <taxon>Kitasatosporales</taxon>
        <taxon>Streptomycetaceae</taxon>
        <taxon>Streptomyces</taxon>
    </lineage>
</organism>
<evidence type="ECO:0000256" key="2">
    <source>
        <dbReference type="ARBA" id="ARBA00022475"/>
    </source>
</evidence>
<evidence type="ECO:0000256" key="7">
    <source>
        <dbReference type="SAM" id="Phobius"/>
    </source>
</evidence>
<feature type="transmembrane region" description="Helical" evidence="7">
    <location>
        <begin position="119"/>
        <end position="141"/>
    </location>
</feature>
<evidence type="ECO:0000313" key="9">
    <source>
        <dbReference type="Proteomes" id="UP001589718"/>
    </source>
</evidence>
<keyword evidence="5 7" id="KW-0472">Membrane</keyword>
<proteinExistence type="predicted"/>
<dbReference type="PANTHER" id="PTHR23513">
    <property type="entry name" value="INTEGRAL MEMBRANE EFFLUX PROTEIN-RELATED"/>
    <property type="match status" value="1"/>
</dbReference>
<dbReference type="EMBL" id="JBHMCR010000006">
    <property type="protein sequence ID" value="MFB9520641.1"/>
    <property type="molecule type" value="Genomic_DNA"/>
</dbReference>
<keyword evidence="3 7" id="KW-0812">Transmembrane</keyword>
<dbReference type="InterPro" id="IPR011701">
    <property type="entry name" value="MFS"/>
</dbReference>
<feature type="transmembrane region" description="Helical" evidence="7">
    <location>
        <begin position="313"/>
        <end position="338"/>
    </location>
</feature>
<keyword evidence="4 7" id="KW-1133">Transmembrane helix</keyword>
<feature type="transmembrane region" description="Helical" evidence="7">
    <location>
        <begin position="162"/>
        <end position="179"/>
    </location>
</feature>
<dbReference type="Proteomes" id="UP001589718">
    <property type="component" value="Unassembled WGS sequence"/>
</dbReference>
<dbReference type="RefSeq" id="WP_345223865.1">
    <property type="nucleotide sequence ID" value="NZ_BAAAXE010000013.1"/>
</dbReference>
<name>A0ABV5PBQ5_STRCM</name>
<feature type="transmembrane region" description="Helical" evidence="7">
    <location>
        <begin position="33"/>
        <end position="53"/>
    </location>
</feature>
<feature type="transmembrane region" description="Helical" evidence="7">
    <location>
        <begin position="400"/>
        <end position="418"/>
    </location>
</feature>
<dbReference type="CDD" id="cd06173">
    <property type="entry name" value="MFS_MefA_like"/>
    <property type="match status" value="1"/>
</dbReference>
<dbReference type="PANTHER" id="PTHR23513:SF17">
    <property type="entry name" value="MEMBRANE PROTEIN"/>
    <property type="match status" value="1"/>
</dbReference>
<feature type="transmembrane region" description="Helical" evidence="7">
    <location>
        <begin position="248"/>
        <end position="270"/>
    </location>
</feature>
<feature type="region of interest" description="Disordered" evidence="6">
    <location>
        <begin position="1"/>
        <end position="22"/>
    </location>
</feature>
<protein>
    <submittedName>
        <fullName evidence="8">MFS transporter</fullName>
    </submittedName>
</protein>
<evidence type="ECO:0000256" key="5">
    <source>
        <dbReference type="ARBA" id="ARBA00023136"/>
    </source>
</evidence>
<gene>
    <name evidence="8" type="ORF">ACFFTU_11840</name>
</gene>
<dbReference type="InterPro" id="IPR036259">
    <property type="entry name" value="MFS_trans_sf"/>
</dbReference>
<reference evidence="8 9" key="1">
    <citation type="submission" date="2024-09" db="EMBL/GenBank/DDBJ databases">
        <authorList>
            <person name="Sun Q."/>
            <person name="Mori K."/>
        </authorList>
    </citation>
    <scope>NUCLEOTIDE SEQUENCE [LARGE SCALE GENOMIC DNA]</scope>
    <source>
        <strain evidence="8 9">JCM 4362</strain>
    </source>
</reference>
<evidence type="ECO:0000256" key="6">
    <source>
        <dbReference type="SAM" id="MobiDB-lite"/>
    </source>
</evidence>
<feature type="transmembrane region" description="Helical" evidence="7">
    <location>
        <begin position="276"/>
        <end position="301"/>
    </location>
</feature>
<dbReference type="SUPFAM" id="SSF103473">
    <property type="entry name" value="MFS general substrate transporter"/>
    <property type="match status" value="1"/>
</dbReference>
<dbReference type="Gene3D" id="1.20.1250.20">
    <property type="entry name" value="MFS general substrate transporter like domains"/>
    <property type="match status" value="1"/>
</dbReference>
<keyword evidence="9" id="KW-1185">Reference proteome</keyword>
<accession>A0ABV5PBQ5</accession>
<comment type="subcellular location">
    <subcellularLocation>
        <location evidence="1">Cell membrane</location>
        <topology evidence="1">Multi-pass membrane protein</topology>
    </subcellularLocation>
</comment>
<sequence length="428" mass="42391">MTESRVEPVEDGTEGPGPAGGPAYRDGNVLRWLTAYAASLVGDSVYFLALGWAAAQAGGPAEVGMIMATGAIPRAVLMLGGGVIADRLGPRAVVIGADAVRCAVIVGIAVLLMATGPAVWVLVVVALVFGAVDALFLPAVGALPPRITGADQLVRVQGMKALTNRFGGIVGAPVAGLAMGLGGPAAAFAVAGALFAVSLVLLVAVRVAPLPEAPGEAAPEGAAAKRNVWGDLTEGLGYLRRHKLVGPLVASNILFELGGIPVINVGMVLLCSDRGWGAAGIAWIVGAFSVGAACSALTLTLVKRVARAGRVRLVALAAGSALVAVLGSAPTLAVAVAVTVPMGLLVGMSGGLTAGLVQVNTAPAFLGRVTSVKSLVSLGVAPLMYPVVGAATGVWSIPAVFAGCAVLCGLGAVAGIWSPEVRGAELPR</sequence>
<feature type="transmembrane region" description="Helical" evidence="7">
    <location>
        <begin position="344"/>
        <end position="366"/>
    </location>
</feature>
<feature type="transmembrane region" description="Helical" evidence="7">
    <location>
        <begin position="65"/>
        <end position="85"/>
    </location>
</feature>
<evidence type="ECO:0000313" key="8">
    <source>
        <dbReference type="EMBL" id="MFB9520641.1"/>
    </source>
</evidence>
<evidence type="ECO:0000256" key="1">
    <source>
        <dbReference type="ARBA" id="ARBA00004651"/>
    </source>
</evidence>
<feature type="transmembrane region" description="Helical" evidence="7">
    <location>
        <begin position="185"/>
        <end position="205"/>
    </location>
</feature>
<dbReference type="Pfam" id="PF07690">
    <property type="entry name" value="MFS_1"/>
    <property type="match status" value="1"/>
</dbReference>
<evidence type="ECO:0000256" key="4">
    <source>
        <dbReference type="ARBA" id="ARBA00022989"/>
    </source>
</evidence>